<proteinExistence type="predicted"/>
<dbReference type="EMBL" id="AP014925">
    <property type="protein sequence ID" value="BAR96087.1"/>
    <property type="molecule type" value="Genomic_DNA"/>
</dbReference>
<reference evidence="1 2" key="1">
    <citation type="submission" date="2015-07" db="EMBL/GenBank/DDBJ databases">
        <title>Complete genome sequence of Prevotella intermedia strain 17-2.</title>
        <authorList>
            <person name="Nambu T."/>
        </authorList>
    </citation>
    <scope>NUCLEOTIDE SEQUENCE [LARGE SCALE GENOMIC DNA]</scope>
    <source>
        <strain evidence="1 2">17-2</strain>
    </source>
</reference>
<evidence type="ECO:0000313" key="2">
    <source>
        <dbReference type="Proteomes" id="UP000067008"/>
    </source>
</evidence>
<gene>
    <name evidence="1" type="ORF">PI172_1359</name>
</gene>
<protein>
    <submittedName>
        <fullName evidence="1">Uncharacterized protein</fullName>
    </submittedName>
</protein>
<dbReference type="Proteomes" id="UP000067008">
    <property type="component" value="Chromosome 2"/>
</dbReference>
<name>A0AAD1BGR2_PREIN</name>
<organism evidence="1 2">
    <name type="scientific">Prevotella intermedia</name>
    <dbReference type="NCBI Taxonomy" id="28131"/>
    <lineage>
        <taxon>Bacteria</taxon>
        <taxon>Pseudomonadati</taxon>
        <taxon>Bacteroidota</taxon>
        <taxon>Bacteroidia</taxon>
        <taxon>Bacteroidales</taxon>
        <taxon>Prevotellaceae</taxon>
        <taxon>Prevotella</taxon>
    </lineage>
</organism>
<dbReference type="AlphaFoldDB" id="A0AAD1BGR2"/>
<evidence type="ECO:0000313" key="1">
    <source>
        <dbReference type="EMBL" id="BAR96087.1"/>
    </source>
</evidence>
<accession>A0AAD1BGR2</accession>
<sequence>MHGKSGCFASQNLRFRNVKTQTVLFNRIIFTKIKRFTVFSFSKKQ</sequence>